<name>A0A6G0YSC4_APHCR</name>
<evidence type="ECO:0000256" key="1">
    <source>
        <dbReference type="SAM" id="MobiDB-lite"/>
    </source>
</evidence>
<dbReference type="EMBL" id="VUJU01002593">
    <property type="protein sequence ID" value="KAF0760740.1"/>
    <property type="molecule type" value="Genomic_DNA"/>
</dbReference>
<dbReference type="AlphaFoldDB" id="A0A6G0YSC4"/>
<comment type="caution">
    <text evidence="2">The sequence shown here is derived from an EMBL/GenBank/DDBJ whole genome shotgun (WGS) entry which is preliminary data.</text>
</comment>
<accession>A0A6G0YSC4</accession>
<evidence type="ECO:0000313" key="3">
    <source>
        <dbReference type="Proteomes" id="UP000478052"/>
    </source>
</evidence>
<protein>
    <submittedName>
        <fullName evidence="2">Myb-like protein U</fullName>
    </submittedName>
</protein>
<dbReference type="Proteomes" id="UP000478052">
    <property type="component" value="Unassembled WGS sequence"/>
</dbReference>
<dbReference type="OrthoDB" id="6615478at2759"/>
<sequence>TPKSSTSASNISDENKKNKIWKDIVGKIINKNPFIKEENLKDLKAKIFNDISNLNNFFIGLQNSLEIALDEMKNKMPSASKECNDLLILLLQQQKKNDDENLNSEGVPMINEAQNPPLPQATNPSSQAAQAPSQIVPTPLATPKKVNKLTESLPRNVVPNRNGIANTLPSTTKTGANLDNQKSSNPNSNNLQSKSKTNQNTNEQDKLNAEFLVELSEETVEYDDSEEQTDENIKKNNSEKPQTPDNNKTGGKLSPIKKENRDDDESYEYELESGSGSYETVGEMDEPVAANAAVATSNK</sequence>
<feature type="region of interest" description="Disordered" evidence="1">
    <location>
        <begin position="99"/>
        <end position="299"/>
    </location>
</feature>
<evidence type="ECO:0000313" key="2">
    <source>
        <dbReference type="EMBL" id="KAF0760740.1"/>
    </source>
</evidence>
<gene>
    <name evidence="2" type="ORF">FWK35_00022677</name>
</gene>
<feature type="compositionally biased region" description="Polar residues" evidence="1">
    <location>
        <begin position="120"/>
        <end position="136"/>
    </location>
</feature>
<reference evidence="2 3" key="1">
    <citation type="submission" date="2019-08" db="EMBL/GenBank/DDBJ databases">
        <title>Whole genome of Aphis craccivora.</title>
        <authorList>
            <person name="Voronova N.V."/>
            <person name="Shulinski R.S."/>
            <person name="Bandarenka Y.V."/>
            <person name="Zhorov D.G."/>
            <person name="Warner D."/>
        </authorList>
    </citation>
    <scope>NUCLEOTIDE SEQUENCE [LARGE SCALE GENOMIC DNA]</scope>
    <source>
        <strain evidence="2">180601</strain>
        <tissue evidence="2">Whole Body</tissue>
    </source>
</reference>
<feature type="compositionally biased region" description="Acidic residues" evidence="1">
    <location>
        <begin position="262"/>
        <end position="271"/>
    </location>
</feature>
<feature type="compositionally biased region" description="Polar residues" evidence="1">
    <location>
        <begin position="239"/>
        <end position="249"/>
    </location>
</feature>
<organism evidence="2 3">
    <name type="scientific">Aphis craccivora</name>
    <name type="common">Cowpea aphid</name>
    <dbReference type="NCBI Taxonomy" id="307492"/>
    <lineage>
        <taxon>Eukaryota</taxon>
        <taxon>Metazoa</taxon>
        <taxon>Ecdysozoa</taxon>
        <taxon>Arthropoda</taxon>
        <taxon>Hexapoda</taxon>
        <taxon>Insecta</taxon>
        <taxon>Pterygota</taxon>
        <taxon>Neoptera</taxon>
        <taxon>Paraneoptera</taxon>
        <taxon>Hemiptera</taxon>
        <taxon>Sternorrhyncha</taxon>
        <taxon>Aphidomorpha</taxon>
        <taxon>Aphidoidea</taxon>
        <taxon>Aphididae</taxon>
        <taxon>Aphidini</taxon>
        <taxon>Aphis</taxon>
        <taxon>Aphis</taxon>
    </lineage>
</organism>
<feature type="non-terminal residue" evidence="2">
    <location>
        <position position="1"/>
    </location>
</feature>
<feature type="compositionally biased region" description="Acidic residues" evidence="1">
    <location>
        <begin position="215"/>
        <end position="230"/>
    </location>
</feature>
<keyword evidence="3" id="KW-1185">Reference proteome</keyword>
<proteinExistence type="predicted"/>
<feature type="compositionally biased region" description="Polar residues" evidence="1">
    <location>
        <begin position="163"/>
        <end position="202"/>
    </location>
</feature>